<evidence type="ECO:0000313" key="2">
    <source>
        <dbReference type="Proteomes" id="UP000299102"/>
    </source>
</evidence>
<gene>
    <name evidence="1" type="ORF">EVAR_102661_1</name>
</gene>
<dbReference type="AlphaFoldDB" id="A0A4C1TUV1"/>
<proteinExistence type="predicted"/>
<comment type="caution">
    <text evidence="1">The sequence shown here is derived from an EMBL/GenBank/DDBJ whole genome shotgun (WGS) entry which is preliminary data.</text>
</comment>
<sequence length="89" mass="9514">MDVVLLSFYLGLRASDLKWSGLAPCGPRPVNARCHHCDDKSRDLRLNVSSVAQNEWVEVARRAGAPRAPLLPPLAHKVGGGVVTTGAQS</sequence>
<dbReference type="EMBL" id="BGZK01000090">
    <property type="protein sequence ID" value="GBP17802.1"/>
    <property type="molecule type" value="Genomic_DNA"/>
</dbReference>
<organism evidence="1 2">
    <name type="scientific">Eumeta variegata</name>
    <name type="common">Bagworm moth</name>
    <name type="synonym">Eumeta japonica</name>
    <dbReference type="NCBI Taxonomy" id="151549"/>
    <lineage>
        <taxon>Eukaryota</taxon>
        <taxon>Metazoa</taxon>
        <taxon>Ecdysozoa</taxon>
        <taxon>Arthropoda</taxon>
        <taxon>Hexapoda</taxon>
        <taxon>Insecta</taxon>
        <taxon>Pterygota</taxon>
        <taxon>Neoptera</taxon>
        <taxon>Endopterygota</taxon>
        <taxon>Lepidoptera</taxon>
        <taxon>Glossata</taxon>
        <taxon>Ditrysia</taxon>
        <taxon>Tineoidea</taxon>
        <taxon>Psychidae</taxon>
        <taxon>Oiketicinae</taxon>
        <taxon>Eumeta</taxon>
    </lineage>
</organism>
<protein>
    <submittedName>
        <fullName evidence="1">Uncharacterized protein</fullName>
    </submittedName>
</protein>
<name>A0A4C1TUV1_EUMVA</name>
<keyword evidence="2" id="KW-1185">Reference proteome</keyword>
<dbReference type="Proteomes" id="UP000299102">
    <property type="component" value="Unassembled WGS sequence"/>
</dbReference>
<evidence type="ECO:0000313" key="1">
    <source>
        <dbReference type="EMBL" id="GBP17802.1"/>
    </source>
</evidence>
<reference evidence="1 2" key="1">
    <citation type="journal article" date="2019" name="Commun. Biol.">
        <title>The bagworm genome reveals a unique fibroin gene that provides high tensile strength.</title>
        <authorList>
            <person name="Kono N."/>
            <person name="Nakamura H."/>
            <person name="Ohtoshi R."/>
            <person name="Tomita M."/>
            <person name="Numata K."/>
            <person name="Arakawa K."/>
        </authorList>
    </citation>
    <scope>NUCLEOTIDE SEQUENCE [LARGE SCALE GENOMIC DNA]</scope>
</reference>
<accession>A0A4C1TUV1</accession>